<protein>
    <submittedName>
        <fullName evidence="1">Uncharacterized protein</fullName>
    </submittedName>
</protein>
<proteinExistence type="predicted"/>
<dbReference type="OrthoDB" id="8453008at2"/>
<gene>
    <name evidence="1" type="ORF">A8M32_17960</name>
</gene>
<organism evidence="1 2">
    <name type="scientific">Sinorhizobium alkalisoli</name>
    <dbReference type="NCBI Taxonomy" id="1752398"/>
    <lineage>
        <taxon>Bacteria</taxon>
        <taxon>Pseudomonadati</taxon>
        <taxon>Pseudomonadota</taxon>
        <taxon>Alphaproteobacteria</taxon>
        <taxon>Hyphomicrobiales</taxon>
        <taxon>Rhizobiaceae</taxon>
        <taxon>Sinorhizobium/Ensifer group</taxon>
        <taxon>Sinorhizobium</taxon>
    </lineage>
</organism>
<sequence length="68" mass="7175">MSGADTAPDAVAFLRGIAGELAEIHRGSDYSLWRGEAKHRLDQYLSRACSATSIAKGTPGSLKVEQVG</sequence>
<evidence type="ECO:0000313" key="2">
    <source>
        <dbReference type="Proteomes" id="UP000094342"/>
    </source>
</evidence>
<dbReference type="STRING" id="1752398.A8M32_17960"/>
<dbReference type="RefSeq" id="WP_069459749.1">
    <property type="nucleotide sequence ID" value="NZ_LYBW01000060.1"/>
</dbReference>
<name>A0A1E3V930_9HYPH</name>
<accession>A0A1E3V930</accession>
<dbReference type="AlphaFoldDB" id="A0A1E3V930"/>
<dbReference type="EMBL" id="LYBW01000060">
    <property type="protein sequence ID" value="ODR90049.1"/>
    <property type="molecule type" value="Genomic_DNA"/>
</dbReference>
<keyword evidence="2" id="KW-1185">Reference proteome</keyword>
<comment type="caution">
    <text evidence="1">The sequence shown here is derived from an EMBL/GenBank/DDBJ whole genome shotgun (WGS) entry which is preliminary data.</text>
</comment>
<reference evidence="2" key="1">
    <citation type="submission" date="2016-05" db="EMBL/GenBank/DDBJ databases">
        <authorList>
            <person name="Li Y."/>
        </authorList>
    </citation>
    <scope>NUCLEOTIDE SEQUENCE [LARGE SCALE GENOMIC DNA]</scope>
    <source>
        <strain evidence="2">YIC4027</strain>
    </source>
</reference>
<evidence type="ECO:0000313" key="1">
    <source>
        <dbReference type="EMBL" id="ODR90049.1"/>
    </source>
</evidence>
<dbReference type="Proteomes" id="UP000094342">
    <property type="component" value="Unassembled WGS sequence"/>
</dbReference>